<evidence type="ECO:0000256" key="2">
    <source>
        <dbReference type="ARBA" id="ARBA00022692"/>
    </source>
</evidence>
<proteinExistence type="predicted"/>
<dbReference type="InterPro" id="IPR005828">
    <property type="entry name" value="MFS_sugar_transport-like"/>
</dbReference>
<dbReference type="Gene3D" id="1.20.1250.20">
    <property type="entry name" value="MFS general substrate transporter like domains"/>
    <property type="match status" value="1"/>
</dbReference>
<comment type="subcellular location">
    <subcellularLocation>
        <location evidence="1">Membrane</location>
        <topology evidence="1">Multi-pass membrane protein</topology>
    </subcellularLocation>
</comment>
<sequence>MKDNNEETEDAMFETLFTQIGSRGKFQKRFNYLYNMLFVMLVSMPYYNIVMALAVPDHWCHLPGRNGTNYTLDQWKEITLPRFLSLSDHSYSSPVASLVLTDGSQLTSDTQHSGIYSSLMASLVLTDGSQLTSDTQHSGCQFGWEYDKTWYTETAPSRGDWVCDKEIYITNLYSFNRVGDIVGTLVMGQLGDMIGRRPVFFVSLAMLVVGRLVNAFTSDMYYVFMAVTVFTSIPVTALYQTPLIIGIEVSASEERSLIALLQCIGWTAGLCTMPLVFWALSGDWFLFLIISTIPSVFFLFSCNLFPESPRWYAAMGKTSKCVKVLRKIAKVNGKTLPEETLANFKLLNEKKEQAYGIASLCSSWRLAKNTFLISTSWSLGNIMYYILMLNVNTMAGNPFMNFFWQSLVELPGYFLGNYLSEKLGRRWMNSGTFLLMALAHIPIILMINRPDLSWVITCMIVFIKLGVTVSGYAGYLQAMETFPTCVRQTGCALGSLAASIVGTLGPYIILLVSKQPVCALIETNPIGRWKESKEWSGFESMNYGVHTPRLKKTLVFVKRFSVGTTTDKRYTYGITALTTLLGAITTSFLPETLNQKLPETLADAAVFGKDQKYWALYQKSNIVLDGADVPLKTKEKPDMPS</sequence>
<dbReference type="PANTHER" id="PTHR24064">
    <property type="entry name" value="SOLUTE CARRIER FAMILY 22 MEMBER"/>
    <property type="match status" value="1"/>
</dbReference>
<gene>
    <name evidence="7" type="ORF">TSIB3V08_LOCUS9600</name>
</gene>
<evidence type="ECO:0000256" key="3">
    <source>
        <dbReference type="ARBA" id="ARBA00022989"/>
    </source>
</evidence>
<evidence type="ECO:0000313" key="7">
    <source>
        <dbReference type="EMBL" id="CAD7265567.1"/>
    </source>
</evidence>
<dbReference type="InterPro" id="IPR020846">
    <property type="entry name" value="MFS_dom"/>
</dbReference>
<organism evidence="7">
    <name type="scientific">Timema shepardi</name>
    <name type="common">Walking stick</name>
    <dbReference type="NCBI Taxonomy" id="629360"/>
    <lineage>
        <taxon>Eukaryota</taxon>
        <taxon>Metazoa</taxon>
        <taxon>Ecdysozoa</taxon>
        <taxon>Arthropoda</taxon>
        <taxon>Hexapoda</taxon>
        <taxon>Insecta</taxon>
        <taxon>Pterygota</taxon>
        <taxon>Neoptera</taxon>
        <taxon>Polyneoptera</taxon>
        <taxon>Phasmatodea</taxon>
        <taxon>Timematodea</taxon>
        <taxon>Timematoidea</taxon>
        <taxon>Timematidae</taxon>
        <taxon>Timema</taxon>
    </lineage>
</organism>
<feature type="transmembrane region" description="Helical" evidence="5">
    <location>
        <begin position="431"/>
        <end position="448"/>
    </location>
</feature>
<feature type="transmembrane region" description="Helical" evidence="5">
    <location>
        <begin position="222"/>
        <end position="245"/>
    </location>
</feature>
<feature type="transmembrane region" description="Helical" evidence="5">
    <location>
        <begin position="199"/>
        <end position="216"/>
    </location>
</feature>
<dbReference type="EMBL" id="OC005680">
    <property type="protein sequence ID" value="CAD7265567.1"/>
    <property type="molecule type" value="Genomic_DNA"/>
</dbReference>
<keyword evidence="2 5" id="KW-0812">Transmembrane</keyword>
<dbReference type="AlphaFoldDB" id="A0A7R9G4C0"/>
<evidence type="ECO:0000259" key="6">
    <source>
        <dbReference type="PROSITE" id="PS50850"/>
    </source>
</evidence>
<evidence type="ECO:0000256" key="5">
    <source>
        <dbReference type="SAM" id="Phobius"/>
    </source>
</evidence>
<evidence type="ECO:0000256" key="1">
    <source>
        <dbReference type="ARBA" id="ARBA00004141"/>
    </source>
</evidence>
<protein>
    <recommendedName>
        <fullName evidence="6">Major facilitator superfamily (MFS) profile domain-containing protein</fullName>
    </recommendedName>
</protein>
<evidence type="ECO:0000256" key="4">
    <source>
        <dbReference type="ARBA" id="ARBA00023136"/>
    </source>
</evidence>
<name>A0A7R9G4C0_TIMSH</name>
<feature type="transmembrane region" description="Helical" evidence="5">
    <location>
        <begin position="257"/>
        <end position="278"/>
    </location>
</feature>
<feature type="transmembrane region" description="Helical" evidence="5">
    <location>
        <begin position="490"/>
        <end position="512"/>
    </location>
</feature>
<dbReference type="InterPro" id="IPR036259">
    <property type="entry name" value="MFS_trans_sf"/>
</dbReference>
<accession>A0A7R9G4C0</accession>
<dbReference type="SUPFAM" id="SSF103473">
    <property type="entry name" value="MFS general substrate transporter"/>
    <property type="match status" value="1"/>
</dbReference>
<feature type="transmembrane region" description="Helical" evidence="5">
    <location>
        <begin position="32"/>
        <end position="55"/>
    </location>
</feature>
<dbReference type="PROSITE" id="PS50850">
    <property type="entry name" value="MFS"/>
    <property type="match status" value="1"/>
</dbReference>
<reference evidence="7" key="1">
    <citation type="submission" date="2020-11" db="EMBL/GenBank/DDBJ databases">
        <authorList>
            <person name="Tran Van P."/>
        </authorList>
    </citation>
    <scope>NUCLEOTIDE SEQUENCE</scope>
</reference>
<dbReference type="Pfam" id="PF00083">
    <property type="entry name" value="Sugar_tr"/>
    <property type="match status" value="1"/>
</dbReference>
<feature type="domain" description="Major facilitator superfamily (MFS) profile" evidence="6">
    <location>
        <begin position="78"/>
        <end position="594"/>
    </location>
</feature>
<feature type="transmembrane region" description="Helical" evidence="5">
    <location>
        <begin position="454"/>
        <end position="478"/>
    </location>
</feature>
<feature type="transmembrane region" description="Helical" evidence="5">
    <location>
        <begin position="284"/>
        <end position="305"/>
    </location>
</feature>
<feature type="transmembrane region" description="Helical" evidence="5">
    <location>
        <begin position="370"/>
        <end position="387"/>
    </location>
</feature>
<keyword evidence="3 5" id="KW-1133">Transmembrane helix</keyword>
<dbReference type="GO" id="GO:0016020">
    <property type="term" value="C:membrane"/>
    <property type="evidence" value="ECO:0007669"/>
    <property type="project" value="UniProtKB-SubCell"/>
</dbReference>
<keyword evidence="4 5" id="KW-0472">Membrane</keyword>
<dbReference type="GO" id="GO:0022857">
    <property type="term" value="F:transmembrane transporter activity"/>
    <property type="evidence" value="ECO:0007669"/>
    <property type="project" value="InterPro"/>
</dbReference>